<organism evidence="1 2">
    <name type="scientific">Thelephora ganbajun</name>
    <name type="common">Ganba fungus</name>
    <dbReference type="NCBI Taxonomy" id="370292"/>
    <lineage>
        <taxon>Eukaryota</taxon>
        <taxon>Fungi</taxon>
        <taxon>Dikarya</taxon>
        <taxon>Basidiomycota</taxon>
        <taxon>Agaricomycotina</taxon>
        <taxon>Agaricomycetes</taxon>
        <taxon>Thelephorales</taxon>
        <taxon>Thelephoraceae</taxon>
        <taxon>Thelephora</taxon>
    </lineage>
</organism>
<gene>
    <name evidence="1" type="ORF">BDM02DRAFT_3190348</name>
</gene>
<comment type="caution">
    <text evidence="1">The sequence shown here is derived from an EMBL/GenBank/DDBJ whole genome shotgun (WGS) entry which is preliminary data.</text>
</comment>
<reference evidence="1" key="2">
    <citation type="journal article" date="2020" name="Nat. Commun.">
        <title>Large-scale genome sequencing of mycorrhizal fungi provides insights into the early evolution of symbiotic traits.</title>
        <authorList>
            <person name="Miyauchi S."/>
            <person name="Kiss E."/>
            <person name="Kuo A."/>
            <person name="Drula E."/>
            <person name="Kohler A."/>
            <person name="Sanchez-Garcia M."/>
            <person name="Morin E."/>
            <person name="Andreopoulos B."/>
            <person name="Barry K.W."/>
            <person name="Bonito G."/>
            <person name="Buee M."/>
            <person name="Carver A."/>
            <person name="Chen C."/>
            <person name="Cichocki N."/>
            <person name="Clum A."/>
            <person name="Culley D."/>
            <person name="Crous P.W."/>
            <person name="Fauchery L."/>
            <person name="Girlanda M."/>
            <person name="Hayes R.D."/>
            <person name="Keri Z."/>
            <person name="LaButti K."/>
            <person name="Lipzen A."/>
            <person name="Lombard V."/>
            <person name="Magnuson J."/>
            <person name="Maillard F."/>
            <person name="Murat C."/>
            <person name="Nolan M."/>
            <person name="Ohm R.A."/>
            <person name="Pangilinan J."/>
            <person name="Pereira M.F."/>
            <person name="Perotto S."/>
            <person name="Peter M."/>
            <person name="Pfister S."/>
            <person name="Riley R."/>
            <person name="Sitrit Y."/>
            <person name="Stielow J.B."/>
            <person name="Szollosi G."/>
            <person name="Zifcakova L."/>
            <person name="Stursova M."/>
            <person name="Spatafora J.W."/>
            <person name="Tedersoo L."/>
            <person name="Vaario L.M."/>
            <person name="Yamada A."/>
            <person name="Yan M."/>
            <person name="Wang P."/>
            <person name="Xu J."/>
            <person name="Bruns T."/>
            <person name="Baldrian P."/>
            <person name="Vilgalys R."/>
            <person name="Dunand C."/>
            <person name="Henrissat B."/>
            <person name="Grigoriev I.V."/>
            <person name="Hibbett D."/>
            <person name="Nagy L.G."/>
            <person name="Martin F.M."/>
        </authorList>
    </citation>
    <scope>NUCLEOTIDE SEQUENCE</scope>
    <source>
        <strain evidence="1">P2</strain>
    </source>
</reference>
<keyword evidence="2" id="KW-1185">Reference proteome</keyword>
<dbReference type="Proteomes" id="UP000886501">
    <property type="component" value="Unassembled WGS sequence"/>
</dbReference>
<proteinExistence type="predicted"/>
<accession>A0ACB6Z5C2</accession>
<name>A0ACB6Z5C2_THEGA</name>
<dbReference type="EMBL" id="MU118123">
    <property type="protein sequence ID" value="KAF9644722.1"/>
    <property type="molecule type" value="Genomic_DNA"/>
</dbReference>
<protein>
    <submittedName>
        <fullName evidence="1">Uncharacterized protein</fullName>
    </submittedName>
</protein>
<evidence type="ECO:0000313" key="2">
    <source>
        <dbReference type="Proteomes" id="UP000886501"/>
    </source>
</evidence>
<evidence type="ECO:0000313" key="1">
    <source>
        <dbReference type="EMBL" id="KAF9644722.1"/>
    </source>
</evidence>
<sequence length="122" mass="14133">MTATKEVIGPAVGGLLAMLAFPVGMVWIFKLLINYRITDRALFVRIYLECSRVSAWSVTVRDKEFLVEMRLRNLEPEETKERAVEKKEEQEQEEAALRDLPMLDLIENQSDGESDNEERFLL</sequence>
<reference evidence="1" key="1">
    <citation type="submission" date="2019-10" db="EMBL/GenBank/DDBJ databases">
        <authorList>
            <consortium name="DOE Joint Genome Institute"/>
            <person name="Kuo A."/>
            <person name="Miyauchi S."/>
            <person name="Kiss E."/>
            <person name="Drula E."/>
            <person name="Kohler A."/>
            <person name="Sanchez-Garcia M."/>
            <person name="Andreopoulos B."/>
            <person name="Barry K.W."/>
            <person name="Bonito G."/>
            <person name="Buee M."/>
            <person name="Carver A."/>
            <person name="Chen C."/>
            <person name="Cichocki N."/>
            <person name="Clum A."/>
            <person name="Culley D."/>
            <person name="Crous P.W."/>
            <person name="Fauchery L."/>
            <person name="Girlanda M."/>
            <person name="Hayes R."/>
            <person name="Keri Z."/>
            <person name="Labutti K."/>
            <person name="Lipzen A."/>
            <person name="Lombard V."/>
            <person name="Magnuson J."/>
            <person name="Maillard F."/>
            <person name="Morin E."/>
            <person name="Murat C."/>
            <person name="Nolan M."/>
            <person name="Ohm R."/>
            <person name="Pangilinan J."/>
            <person name="Pereira M."/>
            <person name="Perotto S."/>
            <person name="Peter M."/>
            <person name="Riley R."/>
            <person name="Sitrit Y."/>
            <person name="Stielow B."/>
            <person name="Szollosi G."/>
            <person name="Zifcakova L."/>
            <person name="Stursova M."/>
            <person name="Spatafora J.W."/>
            <person name="Tedersoo L."/>
            <person name="Vaario L.-M."/>
            <person name="Yamada A."/>
            <person name="Yan M."/>
            <person name="Wang P."/>
            <person name="Xu J."/>
            <person name="Bruns T."/>
            <person name="Baldrian P."/>
            <person name="Vilgalys R."/>
            <person name="Henrissat B."/>
            <person name="Grigoriev I.V."/>
            <person name="Hibbett D."/>
            <person name="Nagy L.G."/>
            <person name="Martin F.M."/>
        </authorList>
    </citation>
    <scope>NUCLEOTIDE SEQUENCE</scope>
    <source>
        <strain evidence="1">P2</strain>
    </source>
</reference>